<feature type="transmembrane region" description="Helical" evidence="1">
    <location>
        <begin position="51"/>
        <end position="74"/>
    </location>
</feature>
<evidence type="ECO:0000313" key="3">
    <source>
        <dbReference type="Proteomes" id="UP001215151"/>
    </source>
</evidence>
<keyword evidence="3" id="KW-1185">Reference proteome</keyword>
<name>A0AAD7U3K2_9APHY</name>
<evidence type="ECO:0008006" key="4">
    <source>
        <dbReference type="Google" id="ProtNLM"/>
    </source>
</evidence>
<feature type="transmembrane region" description="Helical" evidence="1">
    <location>
        <begin position="242"/>
        <end position="263"/>
    </location>
</feature>
<keyword evidence="1" id="KW-0472">Membrane</keyword>
<sequence>MAAPGGLDTVTNAHLIGLWLQLLATGAYFVYLPTCVFILAKRVKAGISPWLPAACFLIFVATVFDIFVTLIRAFSGYSVHGDTKPNPISLYADPSNTMSLMKNFVIIFVALVSDFIIVYRAWIVWNMDIWVMLVPFGLYLADIALGCWAFATLTQTEAGNAPILARVTYSARCFFIVTFVVNVLCSGMICYKIWAVQSSVPREFTRGRWSSSRVVEIIIECAGVYCAHLFMVVLLSCMKNNYFFMFLDPLPPVGAYVFTMLIVRGHENGMHKGTSVGSTTIRFDQRTHRLPTSTISVGVEIDLERVTDRADGFRRAPESQVYGRAGDGYASSDKTPI</sequence>
<keyword evidence="1" id="KW-1133">Transmembrane helix</keyword>
<protein>
    <recommendedName>
        <fullName evidence="4">Transmembrane protein</fullName>
    </recommendedName>
</protein>
<dbReference type="AlphaFoldDB" id="A0AAD7U3K2"/>
<feature type="transmembrane region" description="Helical" evidence="1">
    <location>
        <begin position="214"/>
        <end position="236"/>
    </location>
</feature>
<feature type="transmembrane region" description="Helical" evidence="1">
    <location>
        <begin position="16"/>
        <end position="39"/>
    </location>
</feature>
<gene>
    <name evidence="2" type="ORF">ONZ51_g1560</name>
</gene>
<feature type="transmembrane region" description="Helical" evidence="1">
    <location>
        <begin position="129"/>
        <end position="154"/>
    </location>
</feature>
<dbReference type="EMBL" id="JAPEVG010000021">
    <property type="protein sequence ID" value="KAJ8495759.1"/>
    <property type="molecule type" value="Genomic_DNA"/>
</dbReference>
<organism evidence="2 3">
    <name type="scientific">Trametes cubensis</name>
    <dbReference type="NCBI Taxonomy" id="1111947"/>
    <lineage>
        <taxon>Eukaryota</taxon>
        <taxon>Fungi</taxon>
        <taxon>Dikarya</taxon>
        <taxon>Basidiomycota</taxon>
        <taxon>Agaricomycotina</taxon>
        <taxon>Agaricomycetes</taxon>
        <taxon>Polyporales</taxon>
        <taxon>Polyporaceae</taxon>
        <taxon>Trametes</taxon>
    </lineage>
</organism>
<feature type="transmembrane region" description="Helical" evidence="1">
    <location>
        <begin position="104"/>
        <end position="122"/>
    </location>
</feature>
<reference evidence="2" key="1">
    <citation type="submission" date="2022-11" db="EMBL/GenBank/DDBJ databases">
        <title>Genome Sequence of Cubamyces cubensis.</title>
        <authorList>
            <person name="Buettner E."/>
        </authorList>
    </citation>
    <scope>NUCLEOTIDE SEQUENCE</scope>
    <source>
        <strain evidence="2">MPL-01</strain>
    </source>
</reference>
<dbReference type="Proteomes" id="UP001215151">
    <property type="component" value="Unassembled WGS sequence"/>
</dbReference>
<evidence type="ECO:0000256" key="1">
    <source>
        <dbReference type="SAM" id="Phobius"/>
    </source>
</evidence>
<feature type="transmembrane region" description="Helical" evidence="1">
    <location>
        <begin position="174"/>
        <end position="194"/>
    </location>
</feature>
<keyword evidence="1" id="KW-0812">Transmembrane</keyword>
<accession>A0AAD7U3K2</accession>
<proteinExistence type="predicted"/>
<comment type="caution">
    <text evidence="2">The sequence shown here is derived from an EMBL/GenBank/DDBJ whole genome shotgun (WGS) entry which is preliminary data.</text>
</comment>
<evidence type="ECO:0000313" key="2">
    <source>
        <dbReference type="EMBL" id="KAJ8495759.1"/>
    </source>
</evidence>